<evidence type="ECO:0000313" key="11">
    <source>
        <dbReference type="EMBL" id="MDJ1482670.1"/>
    </source>
</evidence>
<dbReference type="RefSeq" id="WP_313981970.1">
    <property type="nucleotide sequence ID" value="NZ_JASJOS010000008.1"/>
</dbReference>
<keyword evidence="7" id="KW-0067">ATP-binding</keyword>
<evidence type="ECO:0000256" key="4">
    <source>
        <dbReference type="ARBA" id="ARBA00022679"/>
    </source>
</evidence>
<evidence type="ECO:0000256" key="9">
    <source>
        <dbReference type="SAM" id="SignalP"/>
    </source>
</evidence>
<keyword evidence="5" id="KW-0547">Nucleotide-binding</keyword>
<evidence type="ECO:0000256" key="7">
    <source>
        <dbReference type="ARBA" id="ARBA00022840"/>
    </source>
</evidence>
<dbReference type="SUPFAM" id="SSF48452">
    <property type="entry name" value="TPR-like"/>
    <property type="match status" value="2"/>
</dbReference>
<gene>
    <name evidence="11" type="ORF">QNI16_19375</name>
</gene>
<evidence type="ECO:0000256" key="2">
    <source>
        <dbReference type="ARBA" id="ARBA00012438"/>
    </source>
</evidence>
<dbReference type="EMBL" id="JASJOS010000008">
    <property type="protein sequence ID" value="MDJ1482670.1"/>
    <property type="molecule type" value="Genomic_DNA"/>
</dbReference>
<dbReference type="PANTHER" id="PTHR41523">
    <property type="entry name" value="TWO-COMPONENT SYSTEM SENSOR PROTEIN"/>
    <property type="match status" value="1"/>
</dbReference>
<feature type="chain" id="PRO_5042249462" description="histidine kinase" evidence="9">
    <location>
        <begin position="21"/>
        <end position="756"/>
    </location>
</feature>
<name>A0AAE3QP34_9BACT</name>
<keyword evidence="9" id="KW-0732">Signal</keyword>
<dbReference type="Proteomes" id="UP001241110">
    <property type="component" value="Unassembled WGS sequence"/>
</dbReference>
<dbReference type="Gene3D" id="1.25.40.10">
    <property type="entry name" value="Tetratricopeptide repeat domain"/>
    <property type="match status" value="1"/>
</dbReference>
<feature type="domain" description="Histidine kinase" evidence="10">
    <location>
        <begin position="543"/>
        <end position="737"/>
    </location>
</feature>
<keyword evidence="8" id="KW-0802">TPR repeat</keyword>
<sequence length="756" mass="85882">MKNLSIVILLLCIGNCYCHAQDITVKEATDAVGLLKVAKQDTNRVALLHKVGRFYIEKPGEHKTDLDSALSLIQEAEQLSYKLSFQKGIAYSYLLYSMAYREKGDNERGKVMIGKAIDIFARIKYTYGLGEAYMEQRNFYSAFASKEILFQRIDIAEKALLAFKQAGSKVQIAHCLKEIGDLYSIDGDYTRSIKKLKEALVVYQSVNYSRLQSIYDILSAVYSISGEYKEAIRYGLLAMKTGEHLYDETAQMSTIYNHLGITYYYLKDYEQAYLYFKKALTVAEKNKDLNTINSLAQNISHSLLKSHKYSEALVFLKDITKRYPPPDISSMIINKASFVTVYELLKQYTQGQTYCNELLELAEKPDLSPGDYSIIYTAVIPFTIATKQYKLAQKYLQLEKKLAEKSGSLADLSVNQLSWFEVDSAQGNYLSAIAHYQLHKRLNDSIFNEAKSQQIAQLQVQYETEKKDQDIKLKAQSINLLTKQTQVQQSEIQKSEIIRNTTLAGIVLLGIIMGLLYNQYRIKQKTNKQLQHLLTEKEWLLKEVHHRVKNNLQTVLSLLESQSHSLSNDALQAIQVSQNRVYAMSLIHKKLYQATNVASINMEEYLKELIQHLRESFSDGYPIHFHQSYESIQLDVSQAVPIGLIVNEAVTNAFKYAFPKQESNNSISVECKQTENNEILLTISDNGKGLPADFLTKRSNEGLGLKLIRGLTDDIDGKLTLTSDNGLTICISFKATPTLNDAIDKTRFSLVNAEYV</sequence>
<keyword evidence="3" id="KW-0597">Phosphoprotein</keyword>
<dbReference type="Gene3D" id="3.30.450.20">
    <property type="entry name" value="PAS domain"/>
    <property type="match status" value="1"/>
</dbReference>
<dbReference type="SUPFAM" id="SSF55874">
    <property type="entry name" value="ATPase domain of HSP90 chaperone/DNA topoisomerase II/histidine kinase"/>
    <property type="match status" value="1"/>
</dbReference>
<evidence type="ECO:0000313" key="12">
    <source>
        <dbReference type="Proteomes" id="UP001241110"/>
    </source>
</evidence>
<accession>A0AAE3QP34</accession>
<evidence type="ECO:0000256" key="3">
    <source>
        <dbReference type="ARBA" id="ARBA00022553"/>
    </source>
</evidence>
<dbReference type="EC" id="2.7.13.3" evidence="2"/>
<dbReference type="SMART" id="SM00028">
    <property type="entry name" value="TPR"/>
    <property type="match status" value="2"/>
</dbReference>
<dbReference type="InterPro" id="IPR011495">
    <property type="entry name" value="Sig_transdc_His_kin_sub2_dim/P"/>
</dbReference>
<evidence type="ECO:0000256" key="1">
    <source>
        <dbReference type="ARBA" id="ARBA00000085"/>
    </source>
</evidence>
<dbReference type="Pfam" id="PF13424">
    <property type="entry name" value="TPR_12"/>
    <property type="match status" value="1"/>
</dbReference>
<dbReference type="InterPro" id="IPR019734">
    <property type="entry name" value="TPR_rpt"/>
</dbReference>
<dbReference type="GO" id="GO:0005524">
    <property type="term" value="F:ATP binding"/>
    <property type="evidence" value="ECO:0007669"/>
    <property type="project" value="UniProtKB-KW"/>
</dbReference>
<organism evidence="11 12">
    <name type="scientific">Xanthocytophaga flava</name>
    <dbReference type="NCBI Taxonomy" id="3048013"/>
    <lineage>
        <taxon>Bacteria</taxon>
        <taxon>Pseudomonadati</taxon>
        <taxon>Bacteroidota</taxon>
        <taxon>Cytophagia</taxon>
        <taxon>Cytophagales</taxon>
        <taxon>Rhodocytophagaceae</taxon>
        <taxon>Xanthocytophaga</taxon>
    </lineage>
</organism>
<dbReference type="PROSITE" id="PS50109">
    <property type="entry name" value="HIS_KIN"/>
    <property type="match status" value="1"/>
</dbReference>
<protein>
    <recommendedName>
        <fullName evidence="2">histidine kinase</fullName>
        <ecNumber evidence="2">2.7.13.3</ecNumber>
    </recommendedName>
</protein>
<feature type="signal peptide" evidence="9">
    <location>
        <begin position="1"/>
        <end position="20"/>
    </location>
</feature>
<evidence type="ECO:0000256" key="5">
    <source>
        <dbReference type="ARBA" id="ARBA00022741"/>
    </source>
</evidence>
<dbReference type="GO" id="GO:0004673">
    <property type="term" value="F:protein histidine kinase activity"/>
    <property type="evidence" value="ECO:0007669"/>
    <property type="project" value="UniProtKB-EC"/>
</dbReference>
<evidence type="ECO:0000256" key="6">
    <source>
        <dbReference type="ARBA" id="ARBA00022777"/>
    </source>
</evidence>
<comment type="caution">
    <text evidence="11">The sequence shown here is derived from an EMBL/GenBank/DDBJ whole genome shotgun (WGS) entry which is preliminary data.</text>
</comment>
<dbReference type="AlphaFoldDB" id="A0AAE3QP34"/>
<reference evidence="11" key="1">
    <citation type="submission" date="2023-05" db="EMBL/GenBank/DDBJ databases">
        <authorList>
            <person name="Zhang X."/>
        </authorList>
    </citation>
    <scope>NUCLEOTIDE SEQUENCE</scope>
    <source>
        <strain evidence="11">YF14B1</strain>
    </source>
</reference>
<dbReference type="InterPro" id="IPR003594">
    <property type="entry name" value="HATPase_dom"/>
</dbReference>
<dbReference type="PANTHER" id="PTHR41523:SF8">
    <property type="entry name" value="ETHYLENE RESPONSE SENSOR PROTEIN"/>
    <property type="match status" value="1"/>
</dbReference>
<dbReference type="InterPro" id="IPR005467">
    <property type="entry name" value="His_kinase_dom"/>
</dbReference>
<evidence type="ECO:0000256" key="8">
    <source>
        <dbReference type="PROSITE-ProRule" id="PRU00339"/>
    </source>
</evidence>
<dbReference type="PROSITE" id="PS50005">
    <property type="entry name" value="TPR"/>
    <property type="match status" value="1"/>
</dbReference>
<proteinExistence type="predicted"/>
<keyword evidence="4" id="KW-0808">Transferase</keyword>
<feature type="repeat" description="TPR" evidence="8">
    <location>
        <begin position="253"/>
        <end position="286"/>
    </location>
</feature>
<dbReference type="InterPro" id="IPR036890">
    <property type="entry name" value="HATPase_C_sf"/>
</dbReference>
<dbReference type="Pfam" id="PF02518">
    <property type="entry name" value="HATPase_c"/>
    <property type="match status" value="1"/>
</dbReference>
<keyword evidence="6 11" id="KW-0418">Kinase</keyword>
<dbReference type="PROSITE" id="PS50293">
    <property type="entry name" value="TPR_REGION"/>
    <property type="match status" value="1"/>
</dbReference>
<evidence type="ECO:0000259" key="10">
    <source>
        <dbReference type="PROSITE" id="PS50109"/>
    </source>
</evidence>
<comment type="catalytic activity">
    <reaction evidence="1">
        <text>ATP + protein L-histidine = ADP + protein N-phospho-L-histidine.</text>
        <dbReference type="EC" id="2.7.13.3"/>
    </reaction>
</comment>
<dbReference type="SMART" id="SM00387">
    <property type="entry name" value="HATPase_c"/>
    <property type="match status" value="1"/>
</dbReference>
<dbReference type="Pfam" id="PF07568">
    <property type="entry name" value="HisKA_2"/>
    <property type="match status" value="1"/>
</dbReference>
<dbReference type="InterPro" id="IPR011990">
    <property type="entry name" value="TPR-like_helical_dom_sf"/>
</dbReference>
<dbReference type="Gene3D" id="3.30.565.10">
    <property type="entry name" value="Histidine kinase-like ATPase, C-terminal domain"/>
    <property type="match status" value="1"/>
</dbReference>